<dbReference type="GO" id="GO:0016301">
    <property type="term" value="F:kinase activity"/>
    <property type="evidence" value="ECO:0007669"/>
    <property type="project" value="UniProtKB-KW"/>
</dbReference>
<dbReference type="Pfam" id="PF07475">
    <property type="entry name" value="Hpr_kinase_C"/>
    <property type="match status" value="1"/>
</dbReference>
<feature type="domain" description="HPr kinase/phosphorylase C-terminal" evidence="1">
    <location>
        <begin position="9"/>
        <end position="77"/>
    </location>
</feature>
<keyword evidence="2" id="KW-0418">Kinase</keyword>
<protein>
    <submittedName>
        <fullName evidence="2">Serine kinase</fullName>
    </submittedName>
</protein>
<evidence type="ECO:0000259" key="1">
    <source>
        <dbReference type="Pfam" id="PF07475"/>
    </source>
</evidence>
<sequence length="155" mass="16884">MTANDRVRRFHGGCVARRGLGVLIFGASGSGKSDLLLRLLARGYDLVADDRIEMEDGLVRAPAALRGLVEVRGWGIVRRVFVPEVVPRLAVRLIRRGEMFDRLPEDGVTDGETGLPVLTLDAMMASAPERIDVALDCLEGRAFLLPQSAMLVSDN</sequence>
<evidence type="ECO:0000313" key="3">
    <source>
        <dbReference type="Proteomes" id="UP001521074"/>
    </source>
</evidence>
<keyword evidence="3" id="KW-1185">Reference proteome</keyword>
<evidence type="ECO:0000313" key="2">
    <source>
        <dbReference type="EMBL" id="MCE0743714.1"/>
    </source>
</evidence>
<dbReference type="CDD" id="cd01918">
    <property type="entry name" value="HprK_C"/>
    <property type="match status" value="1"/>
</dbReference>
<dbReference type="SUPFAM" id="SSF53795">
    <property type="entry name" value="PEP carboxykinase-like"/>
    <property type="match status" value="1"/>
</dbReference>
<dbReference type="Proteomes" id="UP001521074">
    <property type="component" value="Unassembled WGS sequence"/>
</dbReference>
<name>A0ABS8VU61_9PROT</name>
<dbReference type="EMBL" id="JAJSOJ010000018">
    <property type="protein sequence ID" value="MCE0743714.1"/>
    <property type="molecule type" value="Genomic_DNA"/>
</dbReference>
<comment type="caution">
    <text evidence="2">The sequence shown here is derived from an EMBL/GenBank/DDBJ whole genome shotgun (WGS) entry which is preliminary data.</text>
</comment>
<dbReference type="Gene3D" id="3.40.50.300">
    <property type="entry name" value="P-loop containing nucleotide triphosphate hydrolases"/>
    <property type="match status" value="1"/>
</dbReference>
<reference evidence="2 3" key="1">
    <citation type="submission" date="2021-12" db="EMBL/GenBank/DDBJ databases">
        <title>Genome sequence of Acetobacter sicerae DmPark20a_162.</title>
        <authorList>
            <person name="Chaston J.M."/>
        </authorList>
    </citation>
    <scope>NUCLEOTIDE SEQUENCE [LARGE SCALE GENOMIC DNA]</scope>
    <source>
        <strain evidence="2 3">DmPark20a_162</strain>
    </source>
</reference>
<proteinExistence type="predicted"/>
<keyword evidence="2" id="KW-0808">Transferase</keyword>
<dbReference type="InterPro" id="IPR011104">
    <property type="entry name" value="Hpr_kin/Pase_C"/>
</dbReference>
<accession>A0ABS8VU61</accession>
<organism evidence="2 3">
    <name type="scientific">Acetobacter sicerae</name>
    <dbReference type="NCBI Taxonomy" id="85325"/>
    <lineage>
        <taxon>Bacteria</taxon>
        <taxon>Pseudomonadati</taxon>
        <taxon>Pseudomonadota</taxon>
        <taxon>Alphaproteobacteria</taxon>
        <taxon>Acetobacterales</taxon>
        <taxon>Acetobacteraceae</taxon>
        <taxon>Acetobacter</taxon>
    </lineage>
</organism>
<gene>
    <name evidence="2" type="ORF">LWC05_07370</name>
</gene>
<dbReference type="RefSeq" id="WP_232877304.1">
    <property type="nucleotide sequence ID" value="NZ_JAJSOJ010000018.1"/>
</dbReference>
<dbReference type="InterPro" id="IPR027417">
    <property type="entry name" value="P-loop_NTPase"/>
</dbReference>